<gene>
    <name evidence="2" type="ORF">DPMN_108212</name>
</gene>
<feature type="region of interest" description="Disordered" evidence="1">
    <location>
        <begin position="204"/>
        <end position="228"/>
    </location>
</feature>
<evidence type="ECO:0000313" key="3">
    <source>
        <dbReference type="Proteomes" id="UP000828390"/>
    </source>
</evidence>
<reference evidence="2" key="2">
    <citation type="submission" date="2020-11" db="EMBL/GenBank/DDBJ databases">
        <authorList>
            <person name="McCartney M.A."/>
            <person name="Auch B."/>
            <person name="Kono T."/>
            <person name="Mallez S."/>
            <person name="Becker A."/>
            <person name="Gohl D.M."/>
            <person name="Silverstein K.A.T."/>
            <person name="Koren S."/>
            <person name="Bechman K.B."/>
            <person name="Herman A."/>
            <person name="Abrahante J.E."/>
            <person name="Garbe J."/>
        </authorList>
    </citation>
    <scope>NUCLEOTIDE SEQUENCE</scope>
    <source>
        <strain evidence="2">Duluth1</strain>
        <tissue evidence="2">Whole animal</tissue>
    </source>
</reference>
<dbReference type="Proteomes" id="UP000828390">
    <property type="component" value="Unassembled WGS sequence"/>
</dbReference>
<keyword evidence="3" id="KW-1185">Reference proteome</keyword>
<name>A0A9D4K8F2_DREPO</name>
<proteinExistence type="predicted"/>
<organism evidence="2 3">
    <name type="scientific">Dreissena polymorpha</name>
    <name type="common">Zebra mussel</name>
    <name type="synonym">Mytilus polymorpha</name>
    <dbReference type="NCBI Taxonomy" id="45954"/>
    <lineage>
        <taxon>Eukaryota</taxon>
        <taxon>Metazoa</taxon>
        <taxon>Spiralia</taxon>
        <taxon>Lophotrochozoa</taxon>
        <taxon>Mollusca</taxon>
        <taxon>Bivalvia</taxon>
        <taxon>Autobranchia</taxon>
        <taxon>Heteroconchia</taxon>
        <taxon>Euheterodonta</taxon>
        <taxon>Imparidentia</taxon>
        <taxon>Neoheterodontei</taxon>
        <taxon>Myida</taxon>
        <taxon>Dreissenoidea</taxon>
        <taxon>Dreissenidae</taxon>
        <taxon>Dreissena</taxon>
    </lineage>
</organism>
<sequence length="228" mass="24389">MPSLRSQSGWGTRLLVDFELLGVCNEAAFELYSAILQAVCLKSEIYIADINDVVYVLVTTDLHMIPVGEHPESHILSDIATDVSWSSGCEDNNGVRTNMCMALSTAVEGAFGHSDSGYGDNLEYYVDVTLLAKDTVMSETLFSNVGKIQMYIDGGGQRDTGCGNDYLLFNSTDPGIAPVGAGSVPVKASSVPAEPRYTVTSPARTVSIPASDSGRATATPRFHPGRRR</sequence>
<evidence type="ECO:0000313" key="2">
    <source>
        <dbReference type="EMBL" id="KAH3834879.1"/>
    </source>
</evidence>
<feature type="compositionally biased region" description="Polar residues" evidence="1">
    <location>
        <begin position="204"/>
        <end position="216"/>
    </location>
</feature>
<comment type="caution">
    <text evidence="2">The sequence shown here is derived from an EMBL/GenBank/DDBJ whole genome shotgun (WGS) entry which is preliminary data.</text>
</comment>
<dbReference type="AlphaFoldDB" id="A0A9D4K8F2"/>
<protein>
    <submittedName>
        <fullName evidence="2">Uncharacterized protein</fullName>
    </submittedName>
</protein>
<accession>A0A9D4K8F2</accession>
<dbReference type="EMBL" id="JAIWYP010000004">
    <property type="protein sequence ID" value="KAH3834879.1"/>
    <property type="molecule type" value="Genomic_DNA"/>
</dbReference>
<reference evidence="2" key="1">
    <citation type="journal article" date="2019" name="bioRxiv">
        <title>The Genome of the Zebra Mussel, Dreissena polymorpha: A Resource for Invasive Species Research.</title>
        <authorList>
            <person name="McCartney M.A."/>
            <person name="Auch B."/>
            <person name="Kono T."/>
            <person name="Mallez S."/>
            <person name="Zhang Y."/>
            <person name="Obille A."/>
            <person name="Becker A."/>
            <person name="Abrahante J.E."/>
            <person name="Garbe J."/>
            <person name="Badalamenti J.P."/>
            <person name="Herman A."/>
            <person name="Mangelson H."/>
            <person name="Liachko I."/>
            <person name="Sullivan S."/>
            <person name="Sone E.D."/>
            <person name="Koren S."/>
            <person name="Silverstein K.A.T."/>
            <person name="Beckman K.B."/>
            <person name="Gohl D.M."/>
        </authorList>
    </citation>
    <scope>NUCLEOTIDE SEQUENCE</scope>
    <source>
        <strain evidence="2">Duluth1</strain>
        <tissue evidence="2">Whole animal</tissue>
    </source>
</reference>
<evidence type="ECO:0000256" key="1">
    <source>
        <dbReference type="SAM" id="MobiDB-lite"/>
    </source>
</evidence>